<gene>
    <name evidence="2" type="ORF">ASPFODRAFT_59531</name>
</gene>
<reference evidence="3" key="1">
    <citation type="journal article" date="2017" name="Genome Biol.">
        <title>Comparative genomics reveals high biological diversity and specific adaptations in the industrially and medically important fungal genus Aspergillus.</title>
        <authorList>
            <person name="de Vries R.P."/>
            <person name="Riley R."/>
            <person name="Wiebenga A."/>
            <person name="Aguilar-Osorio G."/>
            <person name="Amillis S."/>
            <person name="Uchima C.A."/>
            <person name="Anderluh G."/>
            <person name="Asadollahi M."/>
            <person name="Askin M."/>
            <person name="Barry K."/>
            <person name="Battaglia E."/>
            <person name="Bayram O."/>
            <person name="Benocci T."/>
            <person name="Braus-Stromeyer S.A."/>
            <person name="Caldana C."/>
            <person name="Canovas D."/>
            <person name="Cerqueira G.C."/>
            <person name="Chen F."/>
            <person name="Chen W."/>
            <person name="Choi C."/>
            <person name="Clum A."/>
            <person name="Dos Santos R.A."/>
            <person name="Damasio A.R."/>
            <person name="Diallinas G."/>
            <person name="Emri T."/>
            <person name="Fekete E."/>
            <person name="Flipphi M."/>
            <person name="Freyberg S."/>
            <person name="Gallo A."/>
            <person name="Gournas C."/>
            <person name="Habgood R."/>
            <person name="Hainaut M."/>
            <person name="Harispe M.L."/>
            <person name="Henrissat B."/>
            <person name="Hilden K.S."/>
            <person name="Hope R."/>
            <person name="Hossain A."/>
            <person name="Karabika E."/>
            <person name="Karaffa L."/>
            <person name="Karanyi Z."/>
            <person name="Krasevec N."/>
            <person name="Kuo A."/>
            <person name="Kusch H."/>
            <person name="LaButti K."/>
            <person name="Lagendijk E.L."/>
            <person name="Lapidus A."/>
            <person name="Levasseur A."/>
            <person name="Lindquist E."/>
            <person name="Lipzen A."/>
            <person name="Logrieco A.F."/>
            <person name="MacCabe A."/>
            <person name="Maekelae M.R."/>
            <person name="Malavazi I."/>
            <person name="Melin P."/>
            <person name="Meyer V."/>
            <person name="Mielnichuk N."/>
            <person name="Miskei M."/>
            <person name="Molnar A.P."/>
            <person name="Mule G."/>
            <person name="Ngan C.Y."/>
            <person name="Orejas M."/>
            <person name="Orosz E."/>
            <person name="Ouedraogo J.P."/>
            <person name="Overkamp K.M."/>
            <person name="Park H.-S."/>
            <person name="Perrone G."/>
            <person name="Piumi F."/>
            <person name="Punt P.J."/>
            <person name="Ram A.F."/>
            <person name="Ramon A."/>
            <person name="Rauscher S."/>
            <person name="Record E."/>
            <person name="Riano-Pachon D.M."/>
            <person name="Robert V."/>
            <person name="Roehrig J."/>
            <person name="Ruller R."/>
            <person name="Salamov A."/>
            <person name="Salih N.S."/>
            <person name="Samson R.A."/>
            <person name="Sandor E."/>
            <person name="Sanguinetti M."/>
            <person name="Schuetze T."/>
            <person name="Sepcic K."/>
            <person name="Shelest E."/>
            <person name="Sherlock G."/>
            <person name="Sophianopoulou V."/>
            <person name="Squina F.M."/>
            <person name="Sun H."/>
            <person name="Susca A."/>
            <person name="Todd R.B."/>
            <person name="Tsang A."/>
            <person name="Unkles S.E."/>
            <person name="van de Wiele N."/>
            <person name="van Rossen-Uffink D."/>
            <person name="Oliveira J.V."/>
            <person name="Vesth T.C."/>
            <person name="Visser J."/>
            <person name="Yu J.-H."/>
            <person name="Zhou M."/>
            <person name="Andersen M.R."/>
            <person name="Archer D.B."/>
            <person name="Baker S.E."/>
            <person name="Benoit I."/>
            <person name="Brakhage A.A."/>
            <person name="Braus G.H."/>
            <person name="Fischer R."/>
            <person name="Frisvad J.C."/>
            <person name="Goldman G.H."/>
            <person name="Houbraken J."/>
            <person name="Oakley B."/>
            <person name="Pocsi I."/>
            <person name="Scazzocchio C."/>
            <person name="Seiboth B."/>
            <person name="vanKuyk P.A."/>
            <person name="Wortman J."/>
            <person name="Dyer P.S."/>
            <person name="Grigoriev I.V."/>
        </authorList>
    </citation>
    <scope>NUCLEOTIDE SEQUENCE [LARGE SCALE GENOMIC DNA]</scope>
    <source>
        <strain evidence="3">CBS 106.47</strain>
    </source>
</reference>
<evidence type="ECO:0000256" key="1">
    <source>
        <dbReference type="SAM" id="Phobius"/>
    </source>
</evidence>
<keyword evidence="1" id="KW-0812">Transmembrane</keyword>
<dbReference type="AlphaFoldDB" id="A0A1M3TK10"/>
<evidence type="ECO:0000313" key="2">
    <source>
        <dbReference type="EMBL" id="OJZ87065.1"/>
    </source>
</evidence>
<protein>
    <submittedName>
        <fullName evidence="2">Uncharacterized protein</fullName>
    </submittedName>
</protein>
<accession>A0A1M3TK10</accession>
<evidence type="ECO:0000313" key="3">
    <source>
        <dbReference type="Proteomes" id="UP000184063"/>
    </source>
</evidence>
<feature type="transmembrane region" description="Helical" evidence="1">
    <location>
        <begin position="7"/>
        <end position="27"/>
    </location>
</feature>
<proteinExistence type="predicted"/>
<dbReference type="VEuPathDB" id="FungiDB:ASPFODRAFT_59531"/>
<keyword evidence="1" id="KW-0472">Membrane</keyword>
<organism evidence="2 3">
    <name type="scientific">Aspergillus luchuensis (strain CBS 106.47)</name>
    <dbReference type="NCBI Taxonomy" id="1137211"/>
    <lineage>
        <taxon>Eukaryota</taxon>
        <taxon>Fungi</taxon>
        <taxon>Dikarya</taxon>
        <taxon>Ascomycota</taxon>
        <taxon>Pezizomycotina</taxon>
        <taxon>Eurotiomycetes</taxon>
        <taxon>Eurotiomycetidae</taxon>
        <taxon>Eurotiales</taxon>
        <taxon>Aspergillaceae</taxon>
        <taxon>Aspergillus</taxon>
        <taxon>Aspergillus subgen. Circumdati</taxon>
    </lineage>
</organism>
<dbReference type="Proteomes" id="UP000184063">
    <property type="component" value="Unassembled WGS sequence"/>
</dbReference>
<keyword evidence="1" id="KW-1133">Transmembrane helix</keyword>
<dbReference type="EMBL" id="KV878240">
    <property type="protein sequence ID" value="OJZ87065.1"/>
    <property type="molecule type" value="Genomic_DNA"/>
</dbReference>
<sequence>MWHSIGFSFLFFFFSFFFFFFQDTWYLRVTDSGSCLVSGKNEVRHHQSGLEAARLWEIETHGRRHSICNHSISGHVMVVMDIGHWRTGRCSVLVPEACFWPQFAHTSPLSRSLNPFVPSLSHSLTRSFPFRSIVRSFSRWSLFPQLLPHPPPSDGSVPMSVLFLRSI</sequence>
<name>A0A1M3TK10_ASPLC</name>